<comment type="caution">
    <text evidence="2">The sequence shown here is derived from an EMBL/GenBank/DDBJ whole genome shotgun (WGS) entry which is preliminary data.</text>
</comment>
<sequence length="105" mass="11472">MVPEEAGTVRVKQRLGEVWVVGQRFEQRERHRPVPEGLGPQVKGNDLENGRLLALLQAATEEQRPEQLQVLRGQRVPEQGAAQGGRGPPEVGGGACTTCVGRRTR</sequence>
<keyword evidence="3" id="KW-1185">Reference proteome</keyword>
<proteinExistence type="predicted"/>
<dbReference type="EMBL" id="BMPE01000038">
    <property type="protein sequence ID" value="GGL20282.1"/>
    <property type="molecule type" value="Genomic_DNA"/>
</dbReference>
<feature type="region of interest" description="Disordered" evidence="1">
    <location>
        <begin position="72"/>
        <end position="105"/>
    </location>
</feature>
<dbReference type="Proteomes" id="UP000604341">
    <property type="component" value="Unassembled WGS sequence"/>
</dbReference>
<reference evidence="3" key="1">
    <citation type="journal article" date="2019" name="Int. J. Syst. Evol. Microbiol.">
        <title>The Global Catalogue of Microorganisms (GCM) 10K type strain sequencing project: providing services to taxonomists for standard genome sequencing and annotation.</title>
        <authorList>
            <consortium name="The Broad Institute Genomics Platform"/>
            <consortium name="The Broad Institute Genome Sequencing Center for Infectious Disease"/>
            <person name="Wu L."/>
            <person name="Ma J."/>
        </authorList>
    </citation>
    <scope>NUCLEOTIDE SEQUENCE [LARGE SCALE GENOMIC DNA]</scope>
    <source>
        <strain evidence="3">JCM 19173</strain>
    </source>
</reference>
<dbReference type="RefSeq" id="WP_189071107.1">
    <property type="nucleotide sequence ID" value="NZ_BMPE01000038.1"/>
</dbReference>
<evidence type="ECO:0000313" key="2">
    <source>
        <dbReference type="EMBL" id="GGL20282.1"/>
    </source>
</evidence>
<name>A0ABQ2FRP6_9DEIO</name>
<evidence type="ECO:0008006" key="4">
    <source>
        <dbReference type="Google" id="ProtNLM"/>
    </source>
</evidence>
<gene>
    <name evidence="2" type="ORF">GCM10010844_43950</name>
</gene>
<evidence type="ECO:0000313" key="3">
    <source>
        <dbReference type="Proteomes" id="UP000604341"/>
    </source>
</evidence>
<organism evidence="2 3">
    <name type="scientific">Deinococcus radiotolerans</name>
    <dbReference type="NCBI Taxonomy" id="1309407"/>
    <lineage>
        <taxon>Bacteria</taxon>
        <taxon>Thermotogati</taxon>
        <taxon>Deinococcota</taxon>
        <taxon>Deinococci</taxon>
        <taxon>Deinococcales</taxon>
        <taxon>Deinococcaceae</taxon>
        <taxon>Deinococcus</taxon>
    </lineage>
</organism>
<protein>
    <recommendedName>
        <fullName evidence="4">Transposase</fullName>
    </recommendedName>
</protein>
<feature type="compositionally biased region" description="Gly residues" evidence="1">
    <location>
        <begin position="82"/>
        <end position="95"/>
    </location>
</feature>
<accession>A0ABQ2FRP6</accession>
<evidence type="ECO:0000256" key="1">
    <source>
        <dbReference type="SAM" id="MobiDB-lite"/>
    </source>
</evidence>